<accession>A0A6G8F202</accession>
<reference evidence="7" key="1">
    <citation type="journal article" date="2020" name="J. ISSAAS">
        <title>Lactobacilli and other gastrointestinal microbiota of Peromyscus leucopus, reservoir host for agents of Lyme disease and other zoonoses in North America.</title>
        <authorList>
            <person name="Milovic A."/>
            <person name="Bassam K."/>
            <person name="Shao H."/>
            <person name="Chatzistamou I."/>
            <person name="Tufts D.M."/>
            <person name="Diuk-Wasser M."/>
            <person name="Barbour A.G."/>
        </authorList>
    </citation>
    <scope>NUCLEOTIDE SEQUENCE</scope>
    <source>
        <strain evidence="7">LL90</strain>
    </source>
</reference>
<gene>
    <name evidence="6 7" type="primary">def</name>
    <name evidence="7" type="ORF">PlAlph_0680</name>
</gene>
<feature type="active site" evidence="6">
    <location>
        <position position="139"/>
    </location>
</feature>
<keyword evidence="5 6" id="KW-0408">Iron</keyword>
<keyword evidence="4 6" id="KW-0648">Protein biosynthesis</keyword>
<evidence type="ECO:0000256" key="5">
    <source>
        <dbReference type="ARBA" id="ARBA00023004"/>
    </source>
</evidence>
<evidence type="ECO:0000256" key="1">
    <source>
        <dbReference type="ARBA" id="ARBA00010759"/>
    </source>
</evidence>
<dbReference type="PANTHER" id="PTHR10458:SF22">
    <property type="entry name" value="PEPTIDE DEFORMYLASE"/>
    <property type="match status" value="1"/>
</dbReference>
<dbReference type="CDD" id="cd00487">
    <property type="entry name" value="Pep_deformylase"/>
    <property type="match status" value="1"/>
</dbReference>
<feature type="binding site" evidence="6">
    <location>
        <position position="142"/>
    </location>
    <ligand>
        <name>Fe cation</name>
        <dbReference type="ChEBI" id="CHEBI:24875"/>
    </ligand>
</feature>
<evidence type="ECO:0000256" key="6">
    <source>
        <dbReference type="HAMAP-Rule" id="MF_00163"/>
    </source>
</evidence>
<evidence type="ECO:0000256" key="2">
    <source>
        <dbReference type="ARBA" id="ARBA00022723"/>
    </source>
</evidence>
<dbReference type="PIRSF" id="PIRSF004749">
    <property type="entry name" value="Pep_def"/>
    <property type="match status" value="1"/>
</dbReference>
<comment type="similarity">
    <text evidence="1 6">Belongs to the polypeptide deformylase family.</text>
</comment>
<name>A0A6G8F202_9PROT</name>
<dbReference type="GO" id="GO:0046872">
    <property type="term" value="F:metal ion binding"/>
    <property type="evidence" value="ECO:0007669"/>
    <property type="project" value="UniProtKB-KW"/>
</dbReference>
<dbReference type="InterPro" id="IPR036821">
    <property type="entry name" value="Peptide_deformylase_sf"/>
</dbReference>
<keyword evidence="2 6" id="KW-0479">Metal-binding</keyword>
<dbReference type="GO" id="GO:0042586">
    <property type="term" value="F:peptide deformylase activity"/>
    <property type="evidence" value="ECO:0007669"/>
    <property type="project" value="UniProtKB-UniRule"/>
</dbReference>
<feature type="binding site" evidence="6">
    <location>
        <position position="96"/>
    </location>
    <ligand>
        <name>Fe cation</name>
        <dbReference type="ChEBI" id="CHEBI:24875"/>
    </ligand>
</feature>
<dbReference type="GO" id="GO:0006412">
    <property type="term" value="P:translation"/>
    <property type="evidence" value="ECO:0007669"/>
    <property type="project" value="UniProtKB-UniRule"/>
</dbReference>
<dbReference type="EMBL" id="MN990728">
    <property type="protein sequence ID" value="QIM10314.1"/>
    <property type="molecule type" value="Genomic_DNA"/>
</dbReference>
<evidence type="ECO:0000256" key="4">
    <source>
        <dbReference type="ARBA" id="ARBA00022917"/>
    </source>
</evidence>
<dbReference type="NCBIfam" id="TIGR00079">
    <property type="entry name" value="pept_deformyl"/>
    <property type="match status" value="1"/>
</dbReference>
<dbReference type="Pfam" id="PF01327">
    <property type="entry name" value="Pep_deformylase"/>
    <property type="match status" value="1"/>
</dbReference>
<keyword evidence="3 6" id="KW-0378">Hydrolase</keyword>
<dbReference type="FunFam" id="3.90.45.10:FF:000005">
    <property type="entry name" value="Peptide deformylase"/>
    <property type="match status" value="1"/>
</dbReference>
<dbReference type="PANTHER" id="PTHR10458">
    <property type="entry name" value="PEPTIDE DEFORMYLASE"/>
    <property type="match status" value="1"/>
</dbReference>
<dbReference type="EC" id="3.5.1.88" evidence="6"/>
<comment type="cofactor">
    <cofactor evidence="6">
        <name>Fe(2+)</name>
        <dbReference type="ChEBI" id="CHEBI:29033"/>
    </cofactor>
    <text evidence="6">Binds 1 Fe(2+) ion.</text>
</comment>
<dbReference type="AlphaFoldDB" id="A0A6G8F202"/>
<protein>
    <recommendedName>
        <fullName evidence="6">Peptide deformylase</fullName>
        <shortName evidence="6">PDF</shortName>
        <ecNumber evidence="6">3.5.1.88</ecNumber>
    </recommendedName>
    <alternativeName>
        <fullName evidence="6">Polypeptide deformylase</fullName>
    </alternativeName>
</protein>
<dbReference type="PRINTS" id="PR01576">
    <property type="entry name" value="PDEFORMYLASE"/>
</dbReference>
<comment type="function">
    <text evidence="6">Removes the formyl group from the N-terminal Met of newly synthesized proteins. Requires at least a dipeptide for an efficient rate of reaction. N-terminal L-methionine is a prerequisite for activity but the enzyme has broad specificity at other positions.</text>
</comment>
<dbReference type="HAMAP" id="MF_00163">
    <property type="entry name" value="Pep_deformylase"/>
    <property type="match status" value="1"/>
</dbReference>
<sequence>MAKLKIYEHPHPVLKQKATQVSKIDAEIRKLLDDMLETMYAAAGVGLAAPQVGVLKRVVVIDISHEDEGEKRAPLYLVNPEIIWHSDEEKCQFEGCLSLPDQSAEVSRFKQVRVRYQDYDGKEREILAEGLLSVALQHEIDHLDGILYIDHISRLKRQMLLKKLQKMRQEESGAEE</sequence>
<evidence type="ECO:0000313" key="7">
    <source>
        <dbReference type="EMBL" id="QIM10314.1"/>
    </source>
</evidence>
<organism evidence="7">
    <name type="scientific">uncultured Alphaproteobacteria bacterium</name>
    <dbReference type="NCBI Taxonomy" id="91750"/>
    <lineage>
        <taxon>Bacteria</taxon>
        <taxon>Pseudomonadati</taxon>
        <taxon>Pseudomonadota</taxon>
        <taxon>Alphaproteobacteria</taxon>
        <taxon>environmental samples</taxon>
    </lineage>
</organism>
<dbReference type="Gene3D" id="3.90.45.10">
    <property type="entry name" value="Peptide deformylase"/>
    <property type="match status" value="1"/>
</dbReference>
<dbReference type="SUPFAM" id="SSF56420">
    <property type="entry name" value="Peptide deformylase"/>
    <property type="match status" value="1"/>
</dbReference>
<evidence type="ECO:0000256" key="3">
    <source>
        <dbReference type="ARBA" id="ARBA00022801"/>
    </source>
</evidence>
<comment type="catalytic activity">
    <reaction evidence="6">
        <text>N-terminal N-formyl-L-methionyl-[peptide] + H2O = N-terminal L-methionyl-[peptide] + formate</text>
        <dbReference type="Rhea" id="RHEA:24420"/>
        <dbReference type="Rhea" id="RHEA-COMP:10639"/>
        <dbReference type="Rhea" id="RHEA-COMP:10640"/>
        <dbReference type="ChEBI" id="CHEBI:15377"/>
        <dbReference type="ChEBI" id="CHEBI:15740"/>
        <dbReference type="ChEBI" id="CHEBI:49298"/>
        <dbReference type="ChEBI" id="CHEBI:64731"/>
        <dbReference type="EC" id="3.5.1.88"/>
    </reaction>
</comment>
<feature type="binding site" evidence="6">
    <location>
        <position position="138"/>
    </location>
    <ligand>
        <name>Fe cation</name>
        <dbReference type="ChEBI" id="CHEBI:24875"/>
    </ligand>
</feature>
<proteinExistence type="inferred from homology"/>
<dbReference type="NCBIfam" id="NF001159">
    <property type="entry name" value="PRK00150.1-3"/>
    <property type="match status" value="1"/>
</dbReference>
<dbReference type="InterPro" id="IPR023635">
    <property type="entry name" value="Peptide_deformylase"/>
</dbReference>